<dbReference type="Pfam" id="PF01225">
    <property type="entry name" value="Mur_ligase"/>
    <property type="match status" value="1"/>
</dbReference>
<dbReference type="InterPro" id="IPR005761">
    <property type="entry name" value="UDP-N-AcMur-Glu-dNH2Pim_ligase"/>
</dbReference>
<dbReference type="Pfam" id="PF08245">
    <property type="entry name" value="Mur_ligase_M"/>
    <property type="match status" value="1"/>
</dbReference>
<feature type="domain" description="Mur ligase central" evidence="16">
    <location>
        <begin position="108"/>
        <end position="309"/>
    </location>
</feature>
<dbReference type="PROSITE" id="PS01011">
    <property type="entry name" value="FOLYLPOLYGLU_SYNT_1"/>
    <property type="match status" value="1"/>
</dbReference>
<dbReference type="InterPro" id="IPR018109">
    <property type="entry name" value="Folylpolyglutamate_synth_CS"/>
</dbReference>
<feature type="binding site" evidence="12">
    <location>
        <begin position="110"/>
        <end position="116"/>
    </location>
    <ligand>
        <name>ATP</name>
        <dbReference type="ChEBI" id="CHEBI:30616"/>
    </ligand>
</feature>
<evidence type="ECO:0000256" key="8">
    <source>
        <dbReference type="ARBA" id="ARBA00022960"/>
    </source>
</evidence>
<dbReference type="InterPro" id="IPR036615">
    <property type="entry name" value="Mur_ligase_C_dom_sf"/>
</dbReference>
<dbReference type="GO" id="GO:0005737">
    <property type="term" value="C:cytoplasm"/>
    <property type="evidence" value="ECO:0007669"/>
    <property type="project" value="UniProtKB-SubCell"/>
</dbReference>
<dbReference type="InterPro" id="IPR000713">
    <property type="entry name" value="Mur_ligase_N"/>
</dbReference>
<keyword evidence="6 12" id="KW-0547">Nucleotide-binding</keyword>
<feature type="binding site" evidence="12">
    <location>
        <position position="151"/>
    </location>
    <ligand>
        <name>UDP-N-acetyl-alpha-D-muramoyl-L-alanyl-D-glutamate</name>
        <dbReference type="ChEBI" id="CHEBI:83900"/>
    </ligand>
</feature>
<dbReference type="SUPFAM" id="SSF53244">
    <property type="entry name" value="MurD-like peptide ligases, peptide-binding domain"/>
    <property type="match status" value="1"/>
</dbReference>
<feature type="binding site" evidence="12">
    <location>
        <begin position="152"/>
        <end position="153"/>
    </location>
    <ligand>
        <name>UDP-N-acetyl-alpha-D-muramoyl-L-alanyl-D-glutamate</name>
        <dbReference type="ChEBI" id="CHEBI:83900"/>
    </ligand>
</feature>
<comment type="PTM">
    <text evidence="12">Carboxylation is probably crucial for Mg(2+) binding and, consequently, for the gamma-phosphate positioning of ATP.</text>
</comment>
<feature type="modified residue" description="N6-carboxylysine" evidence="12">
    <location>
        <position position="219"/>
    </location>
</feature>
<reference evidence="17 18" key="1">
    <citation type="submission" date="2017-04" db="EMBL/GenBank/DDBJ databases">
        <authorList>
            <person name="Afonso C.L."/>
            <person name="Miller P.J."/>
            <person name="Scott M.A."/>
            <person name="Spackman E."/>
            <person name="Goraichik I."/>
            <person name="Dimitrov K.M."/>
            <person name="Suarez D.L."/>
            <person name="Swayne D.E."/>
        </authorList>
    </citation>
    <scope>NUCLEOTIDE SEQUENCE [LARGE SCALE GENOMIC DNA]</scope>
    <source>
        <strain evidence="17 18">N3/975</strain>
    </source>
</reference>
<evidence type="ECO:0000256" key="9">
    <source>
        <dbReference type="ARBA" id="ARBA00022984"/>
    </source>
</evidence>
<feature type="domain" description="Mur ligase C-terminal" evidence="15">
    <location>
        <begin position="331"/>
        <end position="461"/>
    </location>
</feature>
<dbReference type="HAMAP" id="MF_00208">
    <property type="entry name" value="MurE"/>
    <property type="match status" value="1"/>
</dbReference>
<dbReference type="Pfam" id="PF02875">
    <property type="entry name" value="Mur_ligase_C"/>
    <property type="match status" value="1"/>
</dbReference>
<dbReference type="EC" id="6.3.2.-" evidence="12"/>
<keyword evidence="3 12" id="KW-0963">Cytoplasm</keyword>
<feature type="binding site" evidence="12">
    <location>
        <position position="30"/>
    </location>
    <ligand>
        <name>UDP-N-acetyl-alpha-D-muramoyl-L-alanyl-D-glutamate</name>
        <dbReference type="ChEBI" id="CHEBI:83900"/>
    </ligand>
</feature>
<dbReference type="GO" id="GO:0005524">
    <property type="term" value="F:ATP binding"/>
    <property type="evidence" value="ECO:0007669"/>
    <property type="project" value="UniProtKB-UniRule"/>
</dbReference>
<comment type="pathway">
    <text evidence="1 12 13">Cell wall biogenesis; peptidoglycan biosynthesis.</text>
</comment>
<feature type="domain" description="Mur ligase N-terminal catalytic" evidence="14">
    <location>
        <begin position="24"/>
        <end position="96"/>
    </location>
</feature>
<dbReference type="SUPFAM" id="SSF53623">
    <property type="entry name" value="MurD-like peptide ligases, catalytic domain"/>
    <property type="match status" value="1"/>
</dbReference>
<dbReference type="RefSeq" id="WP_208915418.1">
    <property type="nucleotide sequence ID" value="NZ_LT840184.1"/>
</dbReference>
<protein>
    <recommendedName>
        <fullName evidence="12">UDP-N-acetylmuramyl-tripeptide synthetase</fullName>
        <ecNumber evidence="12">6.3.2.-</ecNumber>
    </recommendedName>
    <alternativeName>
        <fullName evidence="12">UDP-MurNAc-tripeptide synthetase</fullName>
    </alternativeName>
</protein>
<keyword evidence="5 12" id="KW-0132">Cell division</keyword>
<dbReference type="NCBIfam" id="NF001126">
    <property type="entry name" value="PRK00139.1-4"/>
    <property type="match status" value="1"/>
</dbReference>
<dbReference type="GO" id="GO:0051301">
    <property type="term" value="P:cell division"/>
    <property type="evidence" value="ECO:0007669"/>
    <property type="project" value="UniProtKB-KW"/>
</dbReference>
<evidence type="ECO:0000256" key="2">
    <source>
        <dbReference type="ARBA" id="ARBA00005898"/>
    </source>
</evidence>
<dbReference type="EMBL" id="LT840184">
    <property type="protein sequence ID" value="SMF89571.1"/>
    <property type="molecule type" value="Genomic_DNA"/>
</dbReference>
<accession>A0A1X7HN30</accession>
<dbReference type="GO" id="GO:0009252">
    <property type="term" value="P:peptidoglycan biosynthetic process"/>
    <property type="evidence" value="ECO:0007669"/>
    <property type="project" value="UniProtKB-UniRule"/>
</dbReference>
<evidence type="ECO:0000313" key="17">
    <source>
        <dbReference type="EMBL" id="SMF89571.1"/>
    </source>
</evidence>
<dbReference type="PANTHER" id="PTHR23135">
    <property type="entry name" value="MUR LIGASE FAMILY MEMBER"/>
    <property type="match status" value="1"/>
</dbReference>
<evidence type="ECO:0000256" key="6">
    <source>
        <dbReference type="ARBA" id="ARBA00022741"/>
    </source>
</evidence>
<dbReference type="STRING" id="1313296.SAMN05661091_4698"/>
<dbReference type="InterPro" id="IPR036565">
    <property type="entry name" value="Mur-like_cat_sf"/>
</dbReference>
<comment type="caution">
    <text evidence="12">Lacks conserved residue(s) required for the propagation of feature annotation.</text>
</comment>
<dbReference type="PANTHER" id="PTHR23135:SF4">
    <property type="entry name" value="UDP-N-ACETYLMURAMOYL-L-ALANYL-D-GLUTAMATE--2,6-DIAMINOPIMELATE LIGASE MURE HOMOLOG, CHLOROPLASTIC"/>
    <property type="match status" value="1"/>
</dbReference>
<keyword evidence="7 12" id="KW-0067">ATP-binding</keyword>
<dbReference type="InterPro" id="IPR013221">
    <property type="entry name" value="Mur_ligase_cen"/>
</dbReference>
<dbReference type="GO" id="GO:0008360">
    <property type="term" value="P:regulation of cell shape"/>
    <property type="evidence" value="ECO:0007669"/>
    <property type="project" value="UniProtKB-KW"/>
</dbReference>
<dbReference type="SUPFAM" id="SSF63418">
    <property type="entry name" value="MurE/MurF N-terminal domain"/>
    <property type="match status" value="1"/>
</dbReference>
<gene>
    <name evidence="12" type="primary">murE</name>
    <name evidence="17" type="ORF">SAMN05661091_4698</name>
</gene>
<comment type="subcellular location">
    <subcellularLocation>
        <location evidence="12 13">Cytoplasm</location>
    </subcellularLocation>
</comment>
<dbReference type="AlphaFoldDB" id="A0A1X7HN30"/>
<evidence type="ECO:0000259" key="16">
    <source>
        <dbReference type="Pfam" id="PF08245"/>
    </source>
</evidence>
<dbReference type="InterPro" id="IPR004101">
    <property type="entry name" value="Mur_ligase_C"/>
</dbReference>
<dbReference type="Gene3D" id="3.40.1190.10">
    <property type="entry name" value="Mur-like, catalytic domain"/>
    <property type="match status" value="1"/>
</dbReference>
<organism evidence="17 18">
    <name type="scientific">Paenibacillus uliginis N3/975</name>
    <dbReference type="NCBI Taxonomy" id="1313296"/>
    <lineage>
        <taxon>Bacteria</taxon>
        <taxon>Bacillati</taxon>
        <taxon>Bacillota</taxon>
        <taxon>Bacilli</taxon>
        <taxon>Bacillales</taxon>
        <taxon>Paenibacillaceae</taxon>
        <taxon>Paenibacillus</taxon>
    </lineage>
</organism>
<evidence type="ECO:0000313" key="18">
    <source>
        <dbReference type="Proteomes" id="UP000192940"/>
    </source>
</evidence>
<comment type="function">
    <text evidence="12">Catalyzes the addition of an amino acid to the nucleotide precursor UDP-N-acetylmuramoyl-L-alanyl-D-glutamate (UMAG) in the biosynthesis of bacterial cell-wall peptidoglycan.</text>
</comment>
<evidence type="ECO:0000256" key="7">
    <source>
        <dbReference type="ARBA" id="ARBA00022840"/>
    </source>
</evidence>
<dbReference type="UniPathway" id="UPA00219"/>
<sequence length="494" mass="54287">MRLASIVQGLDFDLVKGDLNIDVDAVAFDSREVIQNCVFVAVSGFTVDGHSFIPKAISLGATAIIVEKDVQVDESITVLKVRDTRDALALLSSNFYGRPTDQLNMIGITGTNGKTSISYFMKSILEQAGKHVGIIGTIGTMIGDQLKKNKNTTPESLYLQQIFADMVSSDISHCVMEVSSHALSLKRVAYSRFHTGIFTNLTPDHLELHNSMEEYFEAKSLLFDQTSDYNIINADDPYGRRLIDKVKHYKSKLVTYGIDSKADVYASDIRYFIDSTIYNVHTPAGSIEIKVNLPGDIYVLNSLAAIACAYCSGIDLEVIKNGIQAVEGIKGRMEVVYKDKNNLVIVDFAHTEDSLEKALLTLRPYAKGRIILVFGVYAAAGELGSDKRSSMGKVAAKHADLSIVTSDNPKDQDPDAIISEIVASMEAAGSSYKAIVDRKEAIEYALTIRQKDDIILITGKGHETSQIIGKTEIPFNEAEIVNEFIKRQLLNNGY</sequence>
<dbReference type="GO" id="GO:0004326">
    <property type="term" value="F:tetrahydrofolylpolyglutamate synthase activity"/>
    <property type="evidence" value="ECO:0007669"/>
    <property type="project" value="InterPro"/>
</dbReference>
<evidence type="ECO:0000256" key="3">
    <source>
        <dbReference type="ARBA" id="ARBA00022490"/>
    </source>
</evidence>
<evidence type="ECO:0000256" key="1">
    <source>
        <dbReference type="ARBA" id="ARBA00004752"/>
    </source>
</evidence>
<dbReference type="InterPro" id="IPR035911">
    <property type="entry name" value="MurE/MurF_N"/>
</dbReference>
<dbReference type="GO" id="GO:0000287">
    <property type="term" value="F:magnesium ion binding"/>
    <property type="evidence" value="ECO:0007669"/>
    <property type="project" value="UniProtKB-UniRule"/>
</dbReference>
<dbReference type="Gene3D" id="3.40.1390.10">
    <property type="entry name" value="MurE/MurF, N-terminal domain"/>
    <property type="match status" value="1"/>
</dbReference>
<evidence type="ECO:0000256" key="5">
    <source>
        <dbReference type="ARBA" id="ARBA00022618"/>
    </source>
</evidence>
<keyword evidence="9 12" id="KW-0573">Peptidoglycan synthesis</keyword>
<evidence type="ECO:0000259" key="15">
    <source>
        <dbReference type="Pfam" id="PF02875"/>
    </source>
</evidence>
<evidence type="ECO:0000259" key="14">
    <source>
        <dbReference type="Pfam" id="PF01225"/>
    </source>
</evidence>
<dbReference type="NCBIfam" id="TIGR01085">
    <property type="entry name" value="murE"/>
    <property type="match status" value="1"/>
</dbReference>
<keyword evidence="18" id="KW-1185">Reference proteome</keyword>
<evidence type="ECO:0000256" key="13">
    <source>
        <dbReference type="RuleBase" id="RU004135"/>
    </source>
</evidence>
<keyword evidence="4 12" id="KW-0436">Ligase</keyword>
<comment type="similarity">
    <text evidence="2 12">Belongs to the MurCDEF family. MurE subfamily.</text>
</comment>
<evidence type="ECO:0000256" key="11">
    <source>
        <dbReference type="ARBA" id="ARBA00023316"/>
    </source>
</evidence>
<evidence type="ECO:0000256" key="12">
    <source>
        <dbReference type="HAMAP-Rule" id="MF_00208"/>
    </source>
</evidence>
<proteinExistence type="inferred from homology"/>
<comment type="cofactor">
    <cofactor evidence="12">
        <name>Mg(2+)</name>
        <dbReference type="ChEBI" id="CHEBI:18420"/>
    </cofactor>
</comment>
<name>A0A1X7HN30_9BACL</name>
<keyword evidence="12" id="KW-0460">Magnesium</keyword>
<feature type="binding site" evidence="12">
    <location>
        <position position="187"/>
    </location>
    <ligand>
        <name>UDP-N-acetyl-alpha-D-muramoyl-L-alanyl-D-glutamate</name>
        <dbReference type="ChEBI" id="CHEBI:83900"/>
    </ligand>
</feature>
<keyword evidence="10 12" id="KW-0131">Cell cycle</keyword>
<keyword evidence="8 12" id="KW-0133">Cell shape</keyword>
<dbReference type="Gene3D" id="3.90.190.20">
    <property type="entry name" value="Mur ligase, C-terminal domain"/>
    <property type="match status" value="1"/>
</dbReference>
<evidence type="ECO:0000256" key="10">
    <source>
        <dbReference type="ARBA" id="ARBA00023306"/>
    </source>
</evidence>
<dbReference type="GO" id="GO:0071555">
    <property type="term" value="P:cell wall organization"/>
    <property type="evidence" value="ECO:0007669"/>
    <property type="project" value="UniProtKB-KW"/>
</dbReference>
<feature type="binding site" evidence="12">
    <location>
        <position position="179"/>
    </location>
    <ligand>
        <name>UDP-N-acetyl-alpha-D-muramoyl-L-alanyl-D-glutamate</name>
        <dbReference type="ChEBI" id="CHEBI:83900"/>
    </ligand>
</feature>
<evidence type="ECO:0000256" key="4">
    <source>
        <dbReference type="ARBA" id="ARBA00022598"/>
    </source>
</evidence>
<keyword evidence="11 12" id="KW-0961">Cell wall biogenesis/degradation</keyword>
<dbReference type="Proteomes" id="UP000192940">
    <property type="component" value="Chromosome I"/>
</dbReference>